<dbReference type="InterPro" id="IPR001304">
    <property type="entry name" value="C-type_lectin-like"/>
</dbReference>
<sequence length="626" mass="69796">MNGMDYIWIFTGIFFLMESGAPTGHLLQNLALNQNAVQSSNNDSLGFADKAVDGNRDSSYQRGSCTLTTSQSDPWWRVDLKKVYTIGAVLITSTVELENGLDGAEIWIGKSTEINDHESMRCAVISHFPSGQTFYFPCRSFEGQYVTVFLPGSKKILSLCEVEVYYGYPSPNLALKGEATQSSTLSFAAASKAIDGRRNSFYTNGFCSHTAEDETDPWWRVDLQHSFTITTVKVTNRGDCCAERLDGAEIRIGNSLENNGNNNPKCASISHIKAGKTYTYQCDGGSMEGRFVNLFLPGQKKTLTLCEVEVYAARVEPLPNVALNKETVQSSTWSGTEYWASKAVDGCRNGQVPQGCCTHTSPTEDSPWWHIDLLGLHKVTAVTIINRVGSTAYRLIGAQILIGNSLDQNGIKNSMCGTINSLGSSPTHTFQCNEMEGRYITVFLPGPQKILTMCEVEVFASLSAPKAVTPPPTPPPSPPTVSVLLGERNVMVVGKRLCWSDALMYCRHYHWDLLSLHSQQEQDELEKLLGSLPFTLTDYIWLGLRRSLRGNDWFWMSGHSMNFFHWPQNWVPRYYSNTCGGMGSTEDFQWKDIHCGKQLNFICQLGAGDDMQRVYFYSTKKDRTLE</sequence>
<dbReference type="STRING" id="8154.ENSACLP00000012634"/>
<dbReference type="GO" id="GO:0001868">
    <property type="term" value="P:regulation of complement activation, lectin pathway"/>
    <property type="evidence" value="ECO:0007669"/>
    <property type="project" value="UniProtKB-ARBA"/>
</dbReference>
<dbReference type="InterPro" id="IPR018378">
    <property type="entry name" value="C-type_lectin_CS"/>
</dbReference>
<dbReference type="AlphaFoldDB" id="A0A3P8P6L8"/>
<evidence type="ECO:0000256" key="4">
    <source>
        <dbReference type="ARBA" id="ARBA00022723"/>
    </source>
</evidence>
<evidence type="ECO:0000256" key="2">
    <source>
        <dbReference type="ARBA" id="ARBA00010147"/>
    </source>
</evidence>
<reference evidence="9" key="3">
    <citation type="submission" date="2025-08" db="UniProtKB">
        <authorList>
            <consortium name="Ensembl"/>
        </authorList>
    </citation>
    <scope>IDENTIFICATION</scope>
</reference>
<dbReference type="InterPro" id="IPR008979">
    <property type="entry name" value="Galactose-bd-like_sf"/>
</dbReference>
<evidence type="ECO:0000313" key="10">
    <source>
        <dbReference type="Proteomes" id="UP000265100"/>
    </source>
</evidence>
<keyword evidence="5" id="KW-0430">Lectin</keyword>
<reference evidence="9" key="4">
    <citation type="submission" date="2025-09" db="UniProtKB">
        <authorList>
            <consortium name="Ensembl"/>
        </authorList>
    </citation>
    <scope>IDENTIFICATION</scope>
</reference>
<evidence type="ECO:0000256" key="1">
    <source>
        <dbReference type="ARBA" id="ARBA00002219"/>
    </source>
</evidence>
<evidence type="ECO:0000256" key="5">
    <source>
        <dbReference type="ARBA" id="ARBA00022734"/>
    </source>
</evidence>
<dbReference type="PROSITE" id="PS00615">
    <property type="entry name" value="C_TYPE_LECTIN_1"/>
    <property type="match status" value="1"/>
</dbReference>
<dbReference type="Ensembl" id="ENSACLT00000012941.2">
    <property type="protein sequence ID" value="ENSACLP00000012634.2"/>
    <property type="gene ID" value="ENSACLG00000008628.2"/>
</dbReference>
<dbReference type="Pfam" id="PF22633">
    <property type="entry name" value="F5_F8_type_C_2"/>
    <property type="match status" value="3"/>
</dbReference>
<keyword evidence="7" id="KW-1015">Disulfide bond</keyword>
<comment type="subunit">
    <text evidence="3">Homotrimer.</text>
</comment>
<dbReference type="InterPro" id="IPR051941">
    <property type="entry name" value="BG_Antigen-Binding_Lectin"/>
</dbReference>
<dbReference type="InterPro" id="IPR016186">
    <property type="entry name" value="C-type_lectin-like/link_sf"/>
</dbReference>
<dbReference type="CDD" id="cd00037">
    <property type="entry name" value="CLECT"/>
    <property type="match status" value="1"/>
</dbReference>
<keyword evidence="6" id="KW-0106">Calcium</keyword>
<dbReference type="PANTHER" id="PTHR45713:SF6">
    <property type="entry name" value="F5_8 TYPE C DOMAIN-CONTAINING PROTEIN"/>
    <property type="match status" value="1"/>
</dbReference>
<dbReference type="GeneTree" id="ENSGT01060000248575"/>
<reference evidence="9 10" key="1">
    <citation type="submission" date="2018-05" db="EMBL/GenBank/DDBJ databases">
        <authorList>
            <person name="Datahose"/>
        </authorList>
    </citation>
    <scope>NUCLEOTIDE SEQUENCE</scope>
</reference>
<dbReference type="InterPro" id="IPR016187">
    <property type="entry name" value="CTDL_fold"/>
</dbReference>
<dbReference type="SUPFAM" id="SSF56436">
    <property type="entry name" value="C-type lectin-like"/>
    <property type="match status" value="1"/>
</dbReference>
<dbReference type="Pfam" id="PF00059">
    <property type="entry name" value="Lectin_C"/>
    <property type="match status" value="1"/>
</dbReference>
<evidence type="ECO:0000256" key="7">
    <source>
        <dbReference type="ARBA" id="ARBA00023157"/>
    </source>
</evidence>
<evidence type="ECO:0000256" key="6">
    <source>
        <dbReference type="ARBA" id="ARBA00022837"/>
    </source>
</evidence>
<dbReference type="Gene3D" id="3.10.100.10">
    <property type="entry name" value="Mannose-Binding Protein A, subunit A"/>
    <property type="match status" value="1"/>
</dbReference>
<comment type="similarity">
    <text evidence="2">Belongs to the fucolectin family.</text>
</comment>
<keyword evidence="4" id="KW-0479">Metal-binding</keyword>
<dbReference type="GO" id="GO:0042806">
    <property type="term" value="F:fucose binding"/>
    <property type="evidence" value="ECO:0007669"/>
    <property type="project" value="UniProtKB-ARBA"/>
</dbReference>
<evidence type="ECO:0000256" key="3">
    <source>
        <dbReference type="ARBA" id="ARBA00011233"/>
    </source>
</evidence>
<dbReference type="PANTHER" id="PTHR45713">
    <property type="entry name" value="FTP DOMAIN-CONTAINING PROTEIN"/>
    <property type="match status" value="1"/>
</dbReference>
<proteinExistence type="inferred from homology"/>
<feature type="domain" description="C-type lectin" evidence="8">
    <location>
        <begin position="499"/>
        <end position="604"/>
    </location>
</feature>
<comment type="function">
    <text evidence="1">Acts as a defensive agent. Recognizes blood group fucosylated oligosaccharides including A, B, H and Lewis B-type antigens. Does not recognize Lewis A antigen and has low affinity for monovalent haptens.</text>
</comment>
<accession>A0A3P8P6L8</accession>
<dbReference type="Proteomes" id="UP000265100">
    <property type="component" value="Chromosome 4"/>
</dbReference>
<dbReference type="SUPFAM" id="SSF49785">
    <property type="entry name" value="Galactose-binding domain-like"/>
    <property type="match status" value="3"/>
</dbReference>
<dbReference type="InterPro" id="IPR006585">
    <property type="entry name" value="FTP1"/>
</dbReference>
<protein>
    <recommendedName>
        <fullName evidence="8">C-type lectin domain-containing protein</fullName>
    </recommendedName>
</protein>
<gene>
    <name evidence="9" type="primary">HGFAC</name>
</gene>
<dbReference type="PROSITE" id="PS50041">
    <property type="entry name" value="C_TYPE_LECTIN_2"/>
    <property type="match status" value="1"/>
</dbReference>
<keyword evidence="10" id="KW-1185">Reference proteome</keyword>
<dbReference type="SMART" id="SM00607">
    <property type="entry name" value="FTP"/>
    <property type="match status" value="3"/>
</dbReference>
<reference evidence="10" key="2">
    <citation type="submission" date="2023-03" db="EMBL/GenBank/DDBJ databases">
        <authorList>
            <consortium name="Wellcome Sanger Institute Data Sharing"/>
        </authorList>
    </citation>
    <scope>NUCLEOTIDE SEQUENCE [LARGE SCALE GENOMIC DNA]</scope>
</reference>
<organism evidence="9 10">
    <name type="scientific">Astatotilapia calliptera</name>
    <name type="common">Eastern happy</name>
    <name type="synonym">Chromis callipterus</name>
    <dbReference type="NCBI Taxonomy" id="8154"/>
    <lineage>
        <taxon>Eukaryota</taxon>
        <taxon>Metazoa</taxon>
        <taxon>Chordata</taxon>
        <taxon>Craniata</taxon>
        <taxon>Vertebrata</taxon>
        <taxon>Euteleostomi</taxon>
        <taxon>Actinopterygii</taxon>
        <taxon>Neopterygii</taxon>
        <taxon>Teleostei</taxon>
        <taxon>Neoteleostei</taxon>
        <taxon>Acanthomorphata</taxon>
        <taxon>Ovalentaria</taxon>
        <taxon>Cichlomorphae</taxon>
        <taxon>Cichliformes</taxon>
        <taxon>Cichlidae</taxon>
        <taxon>African cichlids</taxon>
        <taxon>Pseudocrenilabrinae</taxon>
        <taxon>Haplochromini</taxon>
        <taxon>Astatotilapia</taxon>
    </lineage>
</organism>
<evidence type="ECO:0000259" key="8">
    <source>
        <dbReference type="PROSITE" id="PS50041"/>
    </source>
</evidence>
<dbReference type="SMART" id="SM00034">
    <property type="entry name" value="CLECT"/>
    <property type="match status" value="1"/>
</dbReference>
<name>A0A3P8P6L8_ASTCA</name>
<dbReference type="Bgee" id="ENSACLG00000008628">
    <property type="expression patterns" value="Expressed in testis"/>
</dbReference>
<dbReference type="OMA" id="RWDCCAD"/>
<evidence type="ECO:0000313" key="9">
    <source>
        <dbReference type="Ensembl" id="ENSACLP00000012634.2"/>
    </source>
</evidence>
<dbReference type="Gene3D" id="2.60.120.260">
    <property type="entry name" value="Galactose-binding domain-like"/>
    <property type="match status" value="3"/>
</dbReference>
<dbReference type="GO" id="GO:0010185">
    <property type="term" value="P:regulation of cellular defense response"/>
    <property type="evidence" value="ECO:0007669"/>
    <property type="project" value="UniProtKB-ARBA"/>
</dbReference>
<dbReference type="GO" id="GO:0046872">
    <property type="term" value="F:metal ion binding"/>
    <property type="evidence" value="ECO:0007669"/>
    <property type="project" value="UniProtKB-KW"/>
</dbReference>